<keyword evidence="2" id="KW-1185">Reference proteome</keyword>
<dbReference type="GeneID" id="71989118"/>
<evidence type="ECO:0000313" key="2">
    <source>
        <dbReference type="Proteomes" id="UP000756132"/>
    </source>
</evidence>
<accession>A0A9Q8PG27</accession>
<dbReference type="RefSeq" id="XP_047766118.1">
    <property type="nucleotide sequence ID" value="XM_047908388.1"/>
</dbReference>
<dbReference type="EMBL" id="CP090171">
    <property type="protein sequence ID" value="UJO21752.1"/>
    <property type="molecule type" value="Genomic_DNA"/>
</dbReference>
<reference evidence="1" key="1">
    <citation type="submission" date="2021-12" db="EMBL/GenBank/DDBJ databases">
        <authorList>
            <person name="Zaccaron A."/>
            <person name="Stergiopoulos I."/>
        </authorList>
    </citation>
    <scope>NUCLEOTIDE SEQUENCE</scope>
    <source>
        <strain evidence="1">Race5_Kim</strain>
    </source>
</reference>
<gene>
    <name evidence="1" type="ORF">CLAFUR5_09240</name>
</gene>
<protein>
    <submittedName>
        <fullName evidence="1">Uncharacterized protein</fullName>
    </submittedName>
</protein>
<organism evidence="1 2">
    <name type="scientific">Passalora fulva</name>
    <name type="common">Tomato leaf mold</name>
    <name type="synonym">Cladosporium fulvum</name>
    <dbReference type="NCBI Taxonomy" id="5499"/>
    <lineage>
        <taxon>Eukaryota</taxon>
        <taxon>Fungi</taxon>
        <taxon>Dikarya</taxon>
        <taxon>Ascomycota</taxon>
        <taxon>Pezizomycotina</taxon>
        <taxon>Dothideomycetes</taxon>
        <taxon>Dothideomycetidae</taxon>
        <taxon>Mycosphaerellales</taxon>
        <taxon>Mycosphaerellaceae</taxon>
        <taxon>Fulvia</taxon>
    </lineage>
</organism>
<reference evidence="1" key="2">
    <citation type="journal article" date="2022" name="Microb. Genom.">
        <title>A chromosome-scale genome assembly of the tomato pathogen Cladosporium fulvum reveals a compartmentalized genome architecture and the presence of a dispensable chromosome.</title>
        <authorList>
            <person name="Zaccaron A.Z."/>
            <person name="Chen L.H."/>
            <person name="Samaras A."/>
            <person name="Stergiopoulos I."/>
        </authorList>
    </citation>
    <scope>NUCLEOTIDE SEQUENCE</scope>
    <source>
        <strain evidence="1">Race5_Kim</strain>
    </source>
</reference>
<dbReference type="AlphaFoldDB" id="A0A9Q8PG27"/>
<name>A0A9Q8PG27_PASFU</name>
<dbReference type="Proteomes" id="UP000756132">
    <property type="component" value="Chromosome 9"/>
</dbReference>
<evidence type="ECO:0000313" key="1">
    <source>
        <dbReference type="EMBL" id="UJO21752.1"/>
    </source>
</evidence>
<sequence>MANAVATTKTTGAAPCLVKEFFETTSSSSIKPTQALACGTAANPKKIFDLCVLWRAPAPRMVGRNLRGVACALNVGMLEGARPDHAIYFDPKSKKHRQIAIPEGRVHSVASLIQNQEWEILEHEQGFHWETPPRTGPAALREPGETQYEYVPLPELD</sequence>
<proteinExistence type="predicted"/>
<dbReference type="KEGG" id="ffu:CLAFUR5_09240"/>